<keyword evidence="4" id="KW-1185">Reference proteome</keyword>
<dbReference type="RefSeq" id="WP_018366121.1">
    <property type="nucleotide sequence ID" value="NZ_CP104407.1"/>
</dbReference>
<dbReference type="EMBL" id="CP110509">
    <property type="protein sequence ID" value="WMB28162.1"/>
    <property type="molecule type" value="Genomic_DNA"/>
</dbReference>
<dbReference type="EMBL" id="CP110509">
    <property type="protein sequence ID" value="WMB28152.1"/>
    <property type="molecule type" value="Genomic_DNA"/>
</dbReference>
<feature type="transmembrane region" description="Helical" evidence="1">
    <location>
        <begin position="21"/>
        <end position="43"/>
    </location>
</feature>
<evidence type="ECO:0000313" key="3">
    <source>
        <dbReference type="EMBL" id="WMB28162.1"/>
    </source>
</evidence>
<dbReference type="Proteomes" id="UP001238096">
    <property type="component" value="Chromosome"/>
</dbReference>
<sequence>MKKLIKIILWLPIKVLQIIWRIIWNIIQTILVVAIIAFALIYYSDHSDSKLANDIANLRHKVELIYNTWGKTESDKPPITKKL</sequence>
<evidence type="ECO:0008006" key="5">
    <source>
        <dbReference type="Google" id="ProtNLM"/>
    </source>
</evidence>
<gene>
    <name evidence="3" type="ORF">N1496_00015</name>
    <name evidence="2" type="ORF">N1496_09890</name>
</gene>
<keyword evidence="1" id="KW-0812">Transmembrane</keyword>
<proteinExistence type="predicted"/>
<keyword evidence="1" id="KW-0472">Membrane</keyword>
<organism evidence="2 4">
    <name type="scientific">Streptococcus didelphis</name>
    <dbReference type="NCBI Taxonomy" id="102886"/>
    <lineage>
        <taxon>Bacteria</taxon>
        <taxon>Bacillati</taxon>
        <taxon>Bacillota</taxon>
        <taxon>Bacilli</taxon>
        <taxon>Lactobacillales</taxon>
        <taxon>Streptococcaceae</taxon>
        <taxon>Streptococcus</taxon>
    </lineage>
</organism>
<name>A0ABY9LH42_9STRE</name>
<evidence type="ECO:0000313" key="2">
    <source>
        <dbReference type="EMBL" id="WMB28152.1"/>
    </source>
</evidence>
<evidence type="ECO:0000256" key="1">
    <source>
        <dbReference type="SAM" id="Phobius"/>
    </source>
</evidence>
<evidence type="ECO:0000313" key="4">
    <source>
        <dbReference type="Proteomes" id="UP001238096"/>
    </source>
</evidence>
<reference evidence="4" key="1">
    <citation type="submission" date="2022-10" db="EMBL/GenBank/DDBJ databases">
        <title>Streptococcus didelphis as causative of fatal infections in opossums (Didelphis albiventris).</title>
        <authorList>
            <person name="Breyer G.M."/>
            <person name="Da Silva M.E.R.J."/>
            <person name="Siqueira F.M."/>
        </authorList>
    </citation>
    <scope>NUCLEOTIDE SEQUENCE [LARGE SCALE GENOMIC DNA]</scope>
    <source>
        <strain evidence="4">LBVP101/21</strain>
    </source>
</reference>
<accession>A0ABY9LH42</accession>
<protein>
    <recommendedName>
        <fullName evidence="5">Protease</fullName>
    </recommendedName>
</protein>
<reference evidence="2" key="2">
    <citation type="journal article" date="2023" name="Lett. Appl. Microbiol.">
        <title>Genotypic characterization of Streptococcus didelphis causative of fatal infection in white-eared opossums.</title>
        <authorList>
            <person name="Breyer G.M."/>
            <person name="Rocha Jacques da Silva M.E."/>
            <person name="Slaviero M."/>
            <person name="Albuquerque de Almeida B."/>
            <person name="Machado Sousa da Silva E."/>
            <person name="de Queiroz Schmidt V.R."/>
            <person name="Alievi M."/>
            <person name="Maboni G."/>
            <person name="Petinatti Pavarini S."/>
            <person name="Maboni Siqueira F."/>
        </authorList>
    </citation>
    <scope>NUCLEOTIDE SEQUENCE</scope>
    <source>
        <strain evidence="2">LBVP101/21</strain>
    </source>
</reference>
<keyword evidence="1" id="KW-1133">Transmembrane helix</keyword>